<proteinExistence type="predicted"/>
<dbReference type="EMBL" id="CYKH01000484">
    <property type="protein sequence ID" value="CUF99814.1"/>
    <property type="molecule type" value="Genomic_DNA"/>
</dbReference>
<name>A0A0S4IV40_BODSA</name>
<evidence type="ECO:0000313" key="3">
    <source>
        <dbReference type="EMBL" id="CUF99814.1"/>
    </source>
</evidence>
<feature type="region of interest" description="Disordered" evidence="1">
    <location>
        <begin position="401"/>
        <end position="438"/>
    </location>
</feature>
<feature type="transmembrane region" description="Helical" evidence="2">
    <location>
        <begin position="191"/>
        <end position="216"/>
    </location>
</feature>
<keyword evidence="2" id="KW-0472">Membrane</keyword>
<keyword evidence="4" id="KW-1185">Reference proteome</keyword>
<sequence length="438" mass="47773">MQISESNDCAANAGEHFAGGVTSPISSNSFGTGSASRQQRTQQPSGVSPQEHPELFSVGPWPTLHQEPQRTIFEGRQSPGRSLESDIVSEGPSVQPNILVWYDQQVQKHGRLKQSIRDAERHGKNLGAVYGPLTFMVAVPRWCHWATPCSPAPEKSRPPSIPRHSSSVESGVVDWSATDVQMLVEAYKAGAAIGTVLHVGVWFFVFLAVAIGLGVADVGTGFIVIVIIAVVLFIMVIGLSCYSGHLRKHSEYQSVLLEELPKNVPSILQLEIANRNARMMKTLLGSERRAIRSTSFQQQQSAAGGHRDPRDNAVVSEMRRAREEHEVDIEIAQVLEDGRRRHGSHSVKPTQRRKPEFADQEAAAMFTRLAASVEGGGRDDDGAVGVEAVDVENPAADVYERDSQGYSPVEMGDTLGDREDLQGSHDGMPTTENFDIII</sequence>
<dbReference type="Proteomes" id="UP000051952">
    <property type="component" value="Unassembled WGS sequence"/>
</dbReference>
<dbReference type="VEuPathDB" id="TriTrypDB:BSAL_68895c"/>
<feature type="transmembrane region" description="Helical" evidence="2">
    <location>
        <begin position="222"/>
        <end position="242"/>
    </location>
</feature>
<keyword evidence="2" id="KW-0812">Transmembrane</keyword>
<gene>
    <name evidence="3" type="ORF">BSAL_68895c</name>
</gene>
<keyword evidence="2" id="KW-1133">Transmembrane helix</keyword>
<protein>
    <recommendedName>
        <fullName evidence="5">Transmembrane protein</fullName>
    </recommendedName>
</protein>
<evidence type="ECO:0000256" key="2">
    <source>
        <dbReference type="SAM" id="Phobius"/>
    </source>
</evidence>
<feature type="region of interest" description="Disordered" evidence="1">
    <location>
        <begin position="337"/>
        <end position="356"/>
    </location>
</feature>
<evidence type="ECO:0008006" key="5">
    <source>
        <dbReference type="Google" id="ProtNLM"/>
    </source>
</evidence>
<feature type="region of interest" description="Disordered" evidence="1">
    <location>
        <begin position="1"/>
        <end position="63"/>
    </location>
</feature>
<dbReference type="AlphaFoldDB" id="A0A0S4IV40"/>
<organism evidence="3 4">
    <name type="scientific">Bodo saltans</name>
    <name type="common">Flagellated protozoan</name>
    <dbReference type="NCBI Taxonomy" id="75058"/>
    <lineage>
        <taxon>Eukaryota</taxon>
        <taxon>Discoba</taxon>
        <taxon>Euglenozoa</taxon>
        <taxon>Kinetoplastea</taxon>
        <taxon>Metakinetoplastina</taxon>
        <taxon>Eubodonida</taxon>
        <taxon>Bodonidae</taxon>
        <taxon>Bodo</taxon>
    </lineage>
</organism>
<reference evidence="4" key="1">
    <citation type="submission" date="2015-09" db="EMBL/GenBank/DDBJ databases">
        <authorList>
            <consortium name="Pathogen Informatics"/>
        </authorList>
    </citation>
    <scope>NUCLEOTIDE SEQUENCE [LARGE SCALE GENOMIC DNA]</scope>
    <source>
        <strain evidence="4">Lake Konstanz</strain>
    </source>
</reference>
<evidence type="ECO:0000313" key="4">
    <source>
        <dbReference type="Proteomes" id="UP000051952"/>
    </source>
</evidence>
<evidence type="ECO:0000256" key="1">
    <source>
        <dbReference type="SAM" id="MobiDB-lite"/>
    </source>
</evidence>
<feature type="compositionally biased region" description="Polar residues" evidence="1">
    <location>
        <begin position="23"/>
        <end position="48"/>
    </location>
</feature>
<accession>A0A0S4IV40</accession>